<evidence type="ECO:0000259" key="1">
    <source>
        <dbReference type="PROSITE" id="PS51186"/>
    </source>
</evidence>
<protein>
    <recommendedName>
        <fullName evidence="1">N-acetyltransferase domain-containing protein</fullName>
    </recommendedName>
</protein>
<sequence>MDITIREATAADWPAIWPFFQEICAAGETIPYPADIGMDEGRELWMVGPPGRTAVAVDAADDGRALGTSNMYANRAGGGAHISSGSFMVASHARGRGVGRALGEDMLDWSRRNGFRGVQFNAVVECNQPAVTLWKSLGFEVLGTVPESFHHPSEGYVGLHVMYQRL</sequence>
<dbReference type="Pfam" id="PF00583">
    <property type="entry name" value="Acetyltransf_1"/>
    <property type="match status" value="1"/>
</dbReference>
<dbReference type="EMBL" id="BAAAPE010000001">
    <property type="protein sequence ID" value="GAA2061316.1"/>
    <property type="molecule type" value="Genomic_DNA"/>
</dbReference>
<reference evidence="3" key="1">
    <citation type="journal article" date="2019" name="Int. J. Syst. Evol. Microbiol.">
        <title>The Global Catalogue of Microorganisms (GCM) 10K type strain sequencing project: providing services to taxonomists for standard genome sequencing and annotation.</title>
        <authorList>
            <consortium name="The Broad Institute Genomics Platform"/>
            <consortium name="The Broad Institute Genome Sequencing Center for Infectious Disease"/>
            <person name="Wu L."/>
            <person name="Ma J."/>
        </authorList>
    </citation>
    <scope>NUCLEOTIDE SEQUENCE [LARGE SCALE GENOMIC DNA]</scope>
    <source>
        <strain evidence="3">JCM 15478</strain>
    </source>
</reference>
<dbReference type="PROSITE" id="PS51186">
    <property type="entry name" value="GNAT"/>
    <property type="match status" value="1"/>
</dbReference>
<name>A0ABP5H2S4_9ACTN</name>
<dbReference type="SUPFAM" id="SSF55729">
    <property type="entry name" value="Acyl-CoA N-acyltransferases (Nat)"/>
    <property type="match status" value="1"/>
</dbReference>
<evidence type="ECO:0000313" key="3">
    <source>
        <dbReference type="Proteomes" id="UP001500016"/>
    </source>
</evidence>
<dbReference type="InterPro" id="IPR000182">
    <property type="entry name" value="GNAT_dom"/>
</dbReference>
<comment type="caution">
    <text evidence="2">The sequence shown here is derived from an EMBL/GenBank/DDBJ whole genome shotgun (WGS) entry which is preliminary data.</text>
</comment>
<accession>A0ABP5H2S4</accession>
<dbReference type="InterPro" id="IPR052742">
    <property type="entry name" value="Mito_N-acetyltransferase"/>
</dbReference>
<dbReference type="PANTHER" id="PTHR43138:SF1">
    <property type="entry name" value="N-ACETYLTRANSFERASE ACA1"/>
    <property type="match status" value="1"/>
</dbReference>
<gene>
    <name evidence="2" type="ORF">GCM10009801_03570</name>
</gene>
<feature type="domain" description="N-acetyltransferase" evidence="1">
    <location>
        <begin position="3"/>
        <end position="166"/>
    </location>
</feature>
<evidence type="ECO:0000313" key="2">
    <source>
        <dbReference type="EMBL" id="GAA2061316.1"/>
    </source>
</evidence>
<dbReference type="InterPro" id="IPR016181">
    <property type="entry name" value="Acyl_CoA_acyltransferase"/>
</dbReference>
<organism evidence="2 3">
    <name type="scientific">Streptomyces albiaxialis</name>
    <dbReference type="NCBI Taxonomy" id="329523"/>
    <lineage>
        <taxon>Bacteria</taxon>
        <taxon>Bacillati</taxon>
        <taxon>Actinomycetota</taxon>
        <taxon>Actinomycetes</taxon>
        <taxon>Kitasatosporales</taxon>
        <taxon>Streptomycetaceae</taxon>
        <taxon>Streptomyces</taxon>
    </lineage>
</organism>
<keyword evidence="3" id="KW-1185">Reference proteome</keyword>
<dbReference type="Proteomes" id="UP001500016">
    <property type="component" value="Unassembled WGS sequence"/>
</dbReference>
<dbReference type="PANTHER" id="PTHR43138">
    <property type="entry name" value="ACETYLTRANSFERASE, GNAT FAMILY"/>
    <property type="match status" value="1"/>
</dbReference>
<proteinExistence type="predicted"/>
<dbReference type="CDD" id="cd04301">
    <property type="entry name" value="NAT_SF"/>
    <property type="match status" value="1"/>
</dbReference>
<dbReference type="Gene3D" id="3.40.630.30">
    <property type="match status" value="1"/>
</dbReference>